<dbReference type="EMBL" id="KV454542">
    <property type="protein sequence ID" value="ODV66429.1"/>
    <property type="molecule type" value="Genomic_DNA"/>
</dbReference>
<evidence type="ECO:0000256" key="1">
    <source>
        <dbReference type="SAM" id="Phobius"/>
    </source>
</evidence>
<feature type="transmembrane region" description="Helical" evidence="1">
    <location>
        <begin position="7"/>
        <end position="29"/>
    </location>
</feature>
<protein>
    <submittedName>
        <fullName evidence="2">Uncharacterized protein</fullName>
    </submittedName>
</protein>
<dbReference type="Proteomes" id="UP000095085">
    <property type="component" value="Unassembled WGS sequence"/>
</dbReference>
<dbReference type="STRING" id="984485.A0A1E4RGP0"/>
<reference evidence="3" key="1">
    <citation type="submission" date="2016-05" db="EMBL/GenBank/DDBJ databases">
        <title>Comparative genomics of biotechnologically important yeasts.</title>
        <authorList>
            <consortium name="DOE Joint Genome Institute"/>
            <person name="Riley R."/>
            <person name="Haridas S."/>
            <person name="Wolfe K.H."/>
            <person name="Lopes M.R."/>
            <person name="Hittinger C.T."/>
            <person name="Goker M."/>
            <person name="Salamov A."/>
            <person name="Wisecaver J."/>
            <person name="Long T.M."/>
            <person name="Aerts A.L."/>
            <person name="Barry K."/>
            <person name="Choi C."/>
            <person name="Clum A."/>
            <person name="Coughlan A.Y."/>
            <person name="Deshpande S."/>
            <person name="Douglass A.P."/>
            <person name="Hanson S.J."/>
            <person name="Klenk H.-P."/>
            <person name="Labutti K."/>
            <person name="Lapidus A."/>
            <person name="Lindquist E."/>
            <person name="Lipzen A."/>
            <person name="Meier-Kolthoff J.P."/>
            <person name="Ohm R.A."/>
            <person name="Otillar R.P."/>
            <person name="Pangilinan J."/>
            <person name="Peng Y."/>
            <person name="Rokas A."/>
            <person name="Rosa C.A."/>
            <person name="Scheuner C."/>
            <person name="Sibirny A.A."/>
            <person name="Slot J.C."/>
            <person name="Stielow J.B."/>
            <person name="Sun H."/>
            <person name="Kurtzman C.P."/>
            <person name="Blackwell M."/>
            <person name="Grigoriev I.V."/>
            <person name="Jeffries T.W."/>
        </authorList>
    </citation>
    <scope>NUCLEOTIDE SEQUENCE [LARGE SCALE GENOMIC DNA]</scope>
    <source>
        <strain evidence="3">NRRL Y-1933</strain>
    </source>
</reference>
<proteinExistence type="predicted"/>
<dbReference type="OrthoDB" id="4019110at2759"/>
<keyword evidence="1" id="KW-1133">Transmembrane helix</keyword>
<dbReference type="RefSeq" id="XP_020075496.1">
    <property type="nucleotide sequence ID" value="XM_020221456.1"/>
</dbReference>
<gene>
    <name evidence="2" type="ORF">HYPBUDRAFT_153275</name>
</gene>
<dbReference type="AlphaFoldDB" id="A0A1E4RGP0"/>
<accession>A0A1E4RGP0</accession>
<evidence type="ECO:0000313" key="2">
    <source>
        <dbReference type="EMBL" id="ODV66429.1"/>
    </source>
</evidence>
<keyword evidence="1" id="KW-0472">Membrane</keyword>
<keyword evidence="3" id="KW-1185">Reference proteome</keyword>
<sequence>MRKAASAFIIISTFVWMTDLVMFLTTLYISRLNLLNDINFDYSNSGTNDNFVNKTLHNRPQNFDPTIDPSTGRPWPQYYMKADGEIVRYDGSFNPTGIERLIVYLPYQ</sequence>
<name>A0A1E4RGP0_9ASCO</name>
<evidence type="ECO:0000313" key="3">
    <source>
        <dbReference type="Proteomes" id="UP000095085"/>
    </source>
</evidence>
<keyword evidence="1" id="KW-0812">Transmembrane</keyword>
<dbReference type="GeneID" id="30996005"/>
<organism evidence="2 3">
    <name type="scientific">Hyphopichia burtonii NRRL Y-1933</name>
    <dbReference type="NCBI Taxonomy" id="984485"/>
    <lineage>
        <taxon>Eukaryota</taxon>
        <taxon>Fungi</taxon>
        <taxon>Dikarya</taxon>
        <taxon>Ascomycota</taxon>
        <taxon>Saccharomycotina</taxon>
        <taxon>Pichiomycetes</taxon>
        <taxon>Debaryomycetaceae</taxon>
        <taxon>Hyphopichia</taxon>
    </lineage>
</organism>